<evidence type="ECO:0000259" key="1">
    <source>
        <dbReference type="Pfam" id="PF03732"/>
    </source>
</evidence>
<dbReference type="Pfam" id="PF03732">
    <property type="entry name" value="Retrotrans_gag"/>
    <property type="match status" value="1"/>
</dbReference>
<evidence type="ECO:0000313" key="3">
    <source>
        <dbReference type="Proteomes" id="UP000663879"/>
    </source>
</evidence>
<dbReference type="EMBL" id="CAJNOC010001213">
    <property type="protein sequence ID" value="CAF0845261.1"/>
    <property type="molecule type" value="Genomic_DNA"/>
</dbReference>
<gene>
    <name evidence="2" type="ORF">OXX778_LOCUS8666</name>
</gene>
<organism evidence="2 3">
    <name type="scientific">Brachionus calyciflorus</name>
    <dbReference type="NCBI Taxonomy" id="104777"/>
    <lineage>
        <taxon>Eukaryota</taxon>
        <taxon>Metazoa</taxon>
        <taxon>Spiralia</taxon>
        <taxon>Gnathifera</taxon>
        <taxon>Rotifera</taxon>
        <taxon>Eurotatoria</taxon>
        <taxon>Monogononta</taxon>
        <taxon>Pseudotrocha</taxon>
        <taxon>Ploima</taxon>
        <taxon>Brachionidae</taxon>
        <taxon>Brachionus</taxon>
    </lineage>
</organism>
<evidence type="ECO:0000313" key="2">
    <source>
        <dbReference type="EMBL" id="CAF0845261.1"/>
    </source>
</evidence>
<dbReference type="Proteomes" id="UP000663879">
    <property type="component" value="Unassembled WGS sequence"/>
</dbReference>
<keyword evidence="3" id="KW-1185">Reference proteome</keyword>
<comment type="caution">
    <text evidence="2">The sequence shown here is derived from an EMBL/GenBank/DDBJ whole genome shotgun (WGS) entry which is preliminary data.</text>
</comment>
<dbReference type="InterPro" id="IPR005162">
    <property type="entry name" value="Retrotrans_gag_dom"/>
</dbReference>
<protein>
    <recommendedName>
        <fullName evidence="1">Retrotransposon gag domain-containing protein</fullName>
    </recommendedName>
</protein>
<feature type="domain" description="Retrotransposon gag" evidence="1">
    <location>
        <begin position="76"/>
        <end position="137"/>
    </location>
</feature>
<accession>A0A813W216</accession>
<name>A0A813W216_9BILA</name>
<proteinExistence type="predicted"/>
<dbReference type="AlphaFoldDB" id="A0A813W216"/>
<dbReference type="OrthoDB" id="1939000at2759"/>
<reference evidence="2" key="1">
    <citation type="submission" date="2021-02" db="EMBL/GenBank/DDBJ databases">
        <authorList>
            <person name="Nowell W R."/>
        </authorList>
    </citation>
    <scope>NUCLEOTIDE SEQUENCE</scope>
    <source>
        <strain evidence="2">Ploen Becks lab</strain>
    </source>
</reference>
<sequence>MYNALLENQKKVVNEKIVLETDLSLKEGEIQIIKEKCEKVPNKFELQDIIEDWQYTANRIFEASGITNNQNKIFQEELVSAMNRKYRPLDHEQNIWEQLRSNKQTKGYIDDFRILMNRVNCMEEEDKIAYFIHGLQEDTKRHNQLKNPKSLEETILIVENFELFKRKEDKRSNFKE</sequence>